<keyword evidence="3" id="KW-0804">Transcription</keyword>
<keyword evidence="7" id="KW-1185">Reference proteome</keyword>
<sequence>MTEQEKSYHHGNLASALIAATVEIIDERGVDGLSVREVAKRAGVSPGAPFRHFSSKAALLTAVAEQAMERLVAAVEVAQADDDDTDPLAQIERIGLGYLEWATQNPTHFQIVSSRSLIDFNGSATLRQMNDGIRTRMADLLERAQQAGQLTANADTEALVLSCRAFVYGLARMAADGHFPEWHPNGEPLDLMRRALADFIAGMRA</sequence>
<dbReference type="GO" id="GO:0003700">
    <property type="term" value="F:DNA-binding transcription factor activity"/>
    <property type="evidence" value="ECO:0007669"/>
    <property type="project" value="TreeGrafter"/>
</dbReference>
<evidence type="ECO:0000256" key="2">
    <source>
        <dbReference type="ARBA" id="ARBA00023125"/>
    </source>
</evidence>
<dbReference type="PRINTS" id="PR00455">
    <property type="entry name" value="HTHTETR"/>
</dbReference>
<dbReference type="Proteomes" id="UP000640485">
    <property type="component" value="Unassembled WGS sequence"/>
</dbReference>
<gene>
    <name evidence="6" type="ORF">JJJ17_09875</name>
</gene>
<accession>A0A934SJ14</accession>
<evidence type="ECO:0000313" key="6">
    <source>
        <dbReference type="EMBL" id="MBK4216232.1"/>
    </source>
</evidence>
<dbReference type="SUPFAM" id="SSF46689">
    <property type="entry name" value="Homeodomain-like"/>
    <property type="match status" value="1"/>
</dbReference>
<reference evidence="6" key="1">
    <citation type="submission" date="2021-01" db="EMBL/GenBank/DDBJ databases">
        <title>Paracoccus amoyensis sp. nov., isolated from the surface seawater along the coast of Xiamen Island, China.</title>
        <authorList>
            <person name="Lyu L."/>
        </authorList>
    </citation>
    <scope>NUCLEOTIDE SEQUENCE</scope>
    <source>
        <strain evidence="6">MJ17</strain>
    </source>
</reference>
<proteinExistence type="predicted"/>
<dbReference type="AlphaFoldDB" id="A0A934SJ14"/>
<keyword evidence="2 4" id="KW-0238">DNA-binding</keyword>
<dbReference type="Pfam" id="PF00440">
    <property type="entry name" value="TetR_N"/>
    <property type="match status" value="1"/>
</dbReference>
<dbReference type="PROSITE" id="PS50977">
    <property type="entry name" value="HTH_TETR_2"/>
    <property type="match status" value="1"/>
</dbReference>
<dbReference type="InterPro" id="IPR025996">
    <property type="entry name" value="MT1864/Rv1816-like_C"/>
</dbReference>
<dbReference type="InterPro" id="IPR001647">
    <property type="entry name" value="HTH_TetR"/>
</dbReference>
<evidence type="ECO:0000259" key="5">
    <source>
        <dbReference type="PROSITE" id="PS50977"/>
    </source>
</evidence>
<comment type="caution">
    <text evidence="6">The sequence shown here is derived from an EMBL/GenBank/DDBJ whole genome shotgun (WGS) entry which is preliminary data.</text>
</comment>
<dbReference type="Gene3D" id="1.10.357.10">
    <property type="entry name" value="Tetracycline Repressor, domain 2"/>
    <property type="match status" value="1"/>
</dbReference>
<dbReference type="InterPro" id="IPR050109">
    <property type="entry name" value="HTH-type_TetR-like_transc_reg"/>
</dbReference>
<dbReference type="SUPFAM" id="SSF48498">
    <property type="entry name" value="Tetracyclin repressor-like, C-terminal domain"/>
    <property type="match status" value="1"/>
</dbReference>
<name>A0A934SJ14_9RHOB</name>
<feature type="DNA-binding region" description="H-T-H motif" evidence="4">
    <location>
        <begin position="34"/>
        <end position="53"/>
    </location>
</feature>
<dbReference type="InterPro" id="IPR009057">
    <property type="entry name" value="Homeodomain-like_sf"/>
</dbReference>
<dbReference type="Pfam" id="PF13305">
    <property type="entry name" value="TetR_C_33"/>
    <property type="match status" value="1"/>
</dbReference>
<dbReference type="PANTHER" id="PTHR30055">
    <property type="entry name" value="HTH-TYPE TRANSCRIPTIONAL REGULATOR RUTR"/>
    <property type="match status" value="1"/>
</dbReference>
<evidence type="ECO:0000313" key="7">
    <source>
        <dbReference type="Proteomes" id="UP000640485"/>
    </source>
</evidence>
<evidence type="ECO:0000256" key="4">
    <source>
        <dbReference type="PROSITE-ProRule" id="PRU00335"/>
    </source>
</evidence>
<keyword evidence="1" id="KW-0805">Transcription regulation</keyword>
<evidence type="ECO:0000256" key="3">
    <source>
        <dbReference type="ARBA" id="ARBA00023163"/>
    </source>
</evidence>
<dbReference type="GO" id="GO:0000976">
    <property type="term" value="F:transcription cis-regulatory region binding"/>
    <property type="evidence" value="ECO:0007669"/>
    <property type="project" value="TreeGrafter"/>
</dbReference>
<dbReference type="PANTHER" id="PTHR30055:SF220">
    <property type="entry name" value="TETR-FAMILY REGULATORY PROTEIN"/>
    <property type="match status" value="1"/>
</dbReference>
<dbReference type="RefSeq" id="WP_200685933.1">
    <property type="nucleotide sequence ID" value="NZ_JAEPRQ010000003.1"/>
</dbReference>
<evidence type="ECO:0000256" key="1">
    <source>
        <dbReference type="ARBA" id="ARBA00023015"/>
    </source>
</evidence>
<dbReference type="EMBL" id="JAEPRQ010000003">
    <property type="protein sequence ID" value="MBK4216232.1"/>
    <property type="molecule type" value="Genomic_DNA"/>
</dbReference>
<feature type="domain" description="HTH tetR-type" evidence="5">
    <location>
        <begin position="11"/>
        <end position="71"/>
    </location>
</feature>
<organism evidence="6 7">
    <name type="scientific">Paracoccus caeni</name>
    <dbReference type="NCBI Taxonomy" id="657651"/>
    <lineage>
        <taxon>Bacteria</taxon>
        <taxon>Pseudomonadati</taxon>
        <taxon>Pseudomonadota</taxon>
        <taxon>Alphaproteobacteria</taxon>
        <taxon>Rhodobacterales</taxon>
        <taxon>Paracoccaceae</taxon>
        <taxon>Paracoccus</taxon>
    </lineage>
</organism>
<dbReference type="InterPro" id="IPR036271">
    <property type="entry name" value="Tet_transcr_reg_TetR-rel_C_sf"/>
</dbReference>
<protein>
    <submittedName>
        <fullName evidence="6">TetR/AcrR family transcriptional regulator</fullName>
    </submittedName>
</protein>